<keyword evidence="1" id="KW-0067">ATP-binding</keyword>
<evidence type="ECO:0000313" key="2">
    <source>
        <dbReference type="Proteomes" id="UP000887159"/>
    </source>
</evidence>
<keyword evidence="1" id="KW-0347">Helicase</keyword>
<gene>
    <name evidence="1" type="primary">AVEN_145968_1</name>
    <name evidence="1" type="ORF">TNCV_2289101</name>
</gene>
<accession>A0A8X6RK25</accession>
<name>A0A8X6RK25_TRICX</name>
<dbReference type="Proteomes" id="UP000887159">
    <property type="component" value="Unassembled WGS sequence"/>
</dbReference>
<keyword evidence="2" id="KW-1185">Reference proteome</keyword>
<dbReference type="PANTHER" id="PTHR10492">
    <property type="match status" value="1"/>
</dbReference>
<proteinExistence type="predicted"/>
<sequence>MLLVNMPGPRSFHELKIVDSVTHATFRSSCQAMTLLERNQQWDICINDACNTAHPNQIRALFAIILTACFPSSPTELWERYRSLMAEDILRRVRLENGNMAMEFTEVIYNETLINIEDKCLTIANKVLIQLGMPAPTRSEIGSFDVDLRREQSYNISDFQLYVQSNIPKLTCEQKGIYDRIMQMINDGVGDLLGCTRRNRENISYQIDFGNGSIKE</sequence>
<comment type="caution">
    <text evidence="1">The sequence shown here is derived from an EMBL/GenBank/DDBJ whole genome shotgun (WGS) entry which is preliminary data.</text>
</comment>
<organism evidence="1 2">
    <name type="scientific">Trichonephila clavipes</name>
    <name type="common">Golden silk orbweaver</name>
    <name type="synonym">Nephila clavipes</name>
    <dbReference type="NCBI Taxonomy" id="2585209"/>
    <lineage>
        <taxon>Eukaryota</taxon>
        <taxon>Metazoa</taxon>
        <taxon>Ecdysozoa</taxon>
        <taxon>Arthropoda</taxon>
        <taxon>Chelicerata</taxon>
        <taxon>Arachnida</taxon>
        <taxon>Araneae</taxon>
        <taxon>Araneomorphae</taxon>
        <taxon>Entelegynae</taxon>
        <taxon>Araneoidea</taxon>
        <taxon>Nephilidae</taxon>
        <taxon>Trichonephila</taxon>
    </lineage>
</organism>
<protein>
    <submittedName>
        <fullName evidence="1">ATP-dependent DNA helicase</fullName>
    </submittedName>
</protein>
<keyword evidence="1" id="KW-0547">Nucleotide-binding</keyword>
<dbReference type="GO" id="GO:0004386">
    <property type="term" value="F:helicase activity"/>
    <property type="evidence" value="ECO:0007669"/>
    <property type="project" value="UniProtKB-KW"/>
</dbReference>
<evidence type="ECO:0000313" key="1">
    <source>
        <dbReference type="EMBL" id="GFX96020.1"/>
    </source>
</evidence>
<dbReference type="EMBL" id="BMAU01021190">
    <property type="protein sequence ID" value="GFX96020.1"/>
    <property type="molecule type" value="Genomic_DNA"/>
</dbReference>
<reference evidence="1" key="1">
    <citation type="submission" date="2020-08" db="EMBL/GenBank/DDBJ databases">
        <title>Multicomponent nature underlies the extraordinary mechanical properties of spider dragline silk.</title>
        <authorList>
            <person name="Kono N."/>
            <person name="Nakamura H."/>
            <person name="Mori M."/>
            <person name="Yoshida Y."/>
            <person name="Ohtoshi R."/>
            <person name="Malay A.D."/>
            <person name="Moran D.A.P."/>
            <person name="Tomita M."/>
            <person name="Numata K."/>
            <person name="Arakawa K."/>
        </authorList>
    </citation>
    <scope>NUCLEOTIDE SEQUENCE</scope>
</reference>
<dbReference type="AlphaFoldDB" id="A0A8X6RK25"/>
<keyword evidence="1" id="KW-0378">Hydrolase</keyword>